<protein>
    <submittedName>
        <fullName evidence="1">Uncharacterized protein</fullName>
    </submittedName>
</protein>
<keyword evidence="2" id="KW-1185">Reference proteome</keyword>
<gene>
    <name evidence="1" type="ORF">N7509_002007</name>
</gene>
<organism evidence="1 2">
    <name type="scientific">Penicillium cosmopolitanum</name>
    <dbReference type="NCBI Taxonomy" id="1131564"/>
    <lineage>
        <taxon>Eukaryota</taxon>
        <taxon>Fungi</taxon>
        <taxon>Dikarya</taxon>
        <taxon>Ascomycota</taxon>
        <taxon>Pezizomycotina</taxon>
        <taxon>Eurotiomycetes</taxon>
        <taxon>Eurotiomycetidae</taxon>
        <taxon>Eurotiales</taxon>
        <taxon>Aspergillaceae</taxon>
        <taxon>Penicillium</taxon>
    </lineage>
</organism>
<comment type="caution">
    <text evidence="1">The sequence shown here is derived from an EMBL/GenBank/DDBJ whole genome shotgun (WGS) entry which is preliminary data.</text>
</comment>
<evidence type="ECO:0000313" key="2">
    <source>
        <dbReference type="Proteomes" id="UP001147747"/>
    </source>
</evidence>
<reference evidence="1" key="2">
    <citation type="journal article" date="2023" name="IMA Fungus">
        <title>Comparative genomic study of the Penicillium genus elucidates a diverse pangenome and 15 lateral gene transfer events.</title>
        <authorList>
            <person name="Petersen C."/>
            <person name="Sorensen T."/>
            <person name="Nielsen M.R."/>
            <person name="Sondergaard T.E."/>
            <person name="Sorensen J.L."/>
            <person name="Fitzpatrick D.A."/>
            <person name="Frisvad J.C."/>
            <person name="Nielsen K.L."/>
        </authorList>
    </citation>
    <scope>NUCLEOTIDE SEQUENCE</scope>
    <source>
        <strain evidence="1">IBT 29677</strain>
    </source>
</reference>
<dbReference type="OrthoDB" id="4332586at2759"/>
<accession>A0A9W9W894</accession>
<dbReference type="EMBL" id="JAPZBU010000004">
    <property type="protein sequence ID" value="KAJ5408124.1"/>
    <property type="molecule type" value="Genomic_DNA"/>
</dbReference>
<dbReference type="RefSeq" id="XP_056492439.1">
    <property type="nucleotide sequence ID" value="XM_056626644.1"/>
</dbReference>
<name>A0A9W9W894_9EURO</name>
<reference evidence="1" key="1">
    <citation type="submission" date="2022-12" db="EMBL/GenBank/DDBJ databases">
        <authorList>
            <person name="Petersen C."/>
        </authorList>
    </citation>
    <scope>NUCLEOTIDE SEQUENCE</scope>
    <source>
        <strain evidence="1">IBT 29677</strain>
    </source>
</reference>
<evidence type="ECO:0000313" key="1">
    <source>
        <dbReference type="EMBL" id="KAJ5408124.1"/>
    </source>
</evidence>
<dbReference type="GeneID" id="81365624"/>
<sequence>MDVPSSLIDGRVLSIADQFNKQNDWNEHMQQGIEAMAERADEVMTLRETVAMLETRVNEIYQVKEVLVERKPAGRLKRSQ</sequence>
<dbReference type="AlphaFoldDB" id="A0A9W9W894"/>
<proteinExistence type="predicted"/>
<dbReference type="Proteomes" id="UP001147747">
    <property type="component" value="Unassembled WGS sequence"/>
</dbReference>